<dbReference type="EMBL" id="KZ805620">
    <property type="protein sequence ID" value="PVH93058.1"/>
    <property type="molecule type" value="Genomic_DNA"/>
</dbReference>
<dbReference type="STRING" id="97972.A0A2V1D4W1"/>
<reference evidence="2 3" key="1">
    <citation type="journal article" date="2018" name="Sci. Rep.">
        <title>Comparative genomics provides insights into the lifestyle and reveals functional heterogeneity of dark septate endophytic fungi.</title>
        <authorList>
            <person name="Knapp D.G."/>
            <person name="Nemeth J.B."/>
            <person name="Barry K."/>
            <person name="Hainaut M."/>
            <person name="Henrissat B."/>
            <person name="Johnson J."/>
            <person name="Kuo A."/>
            <person name="Lim J.H.P."/>
            <person name="Lipzen A."/>
            <person name="Nolan M."/>
            <person name="Ohm R.A."/>
            <person name="Tamas L."/>
            <person name="Grigoriev I.V."/>
            <person name="Spatafora J.W."/>
            <person name="Nagy L.G."/>
            <person name="Kovacs G.M."/>
        </authorList>
    </citation>
    <scope>NUCLEOTIDE SEQUENCE [LARGE SCALE GENOMIC DNA]</scope>
    <source>
        <strain evidence="2 3">DSE2036</strain>
    </source>
</reference>
<feature type="domain" description="Heterokaryon incompatibility" evidence="1">
    <location>
        <begin position="4"/>
        <end position="54"/>
    </location>
</feature>
<evidence type="ECO:0000259" key="1">
    <source>
        <dbReference type="Pfam" id="PF06985"/>
    </source>
</evidence>
<dbReference type="InterPro" id="IPR010730">
    <property type="entry name" value="HET"/>
</dbReference>
<gene>
    <name evidence="2" type="ORF">DM02DRAFT_507253</name>
</gene>
<feature type="non-terminal residue" evidence="2">
    <location>
        <position position="54"/>
    </location>
</feature>
<dbReference type="PANTHER" id="PTHR33112:SF9">
    <property type="entry name" value="HETEROKARYON INCOMPATIBILITY DOMAIN-CONTAINING PROTEIN"/>
    <property type="match status" value="1"/>
</dbReference>
<dbReference type="AlphaFoldDB" id="A0A2V1D4W1"/>
<feature type="non-terminal residue" evidence="2">
    <location>
        <position position="1"/>
    </location>
</feature>
<name>A0A2V1D4W1_9PLEO</name>
<dbReference type="Pfam" id="PF06985">
    <property type="entry name" value="HET"/>
    <property type="match status" value="1"/>
</dbReference>
<dbReference type="OrthoDB" id="2958217at2759"/>
<dbReference type="PANTHER" id="PTHR33112">
    <property type="entry name" value="DOMAIN PROTEIN, PUTATIVE-RELATED"/>
    <property type="match status" value="1"/>
</dbReference>
<accession>A0A2V1D4W1</accession>
<keyword evidence="3" id="KW-1185">Reference proteome</keyword>
<evidence type="ECO:0000313" key="2">
    <source>
        <dbReference type="EMBL" id="PVH93058.1"/>
    </source>
</evidence>
<evidence type="ECO:0000313" key="3">
    <source>
        <dbReference type="Proteomes" id="UP000244855"/>
    </source>
</evidence>
<protein>
    <submittedName>
        <fullName evidence="2">Heterokaryon incompatibility</fullName>
    </submittedName>
</protein>
<dbReference type="Proteomes" id="UP000244855">
    <property type="component" value="Unassembled WGS sequence"/>
</dbReference>
<organism evidence="2 3">
    <name type="scientific">Periconia macrospinosa</name>
    <dbReference type="NCBI Taxonomy" id="97972"/>
    <lineage>
        <taxon>Eukaryota</taxon>
        <taxon>Fungi</taxon>
        <taxon>Dikarya</taxon>
        <taxon>Ascomycota</taxon>
        <taxon>Pezizomycotina</taxon>
        <taxon>Dothideomycetes</taxon>
        <taxon>Pleosporomycetidae</taxon>
        <taxon>Pleosporales</taxon>
        <taxon>Massarineae</taxon>
        <taxon>Periconiaceae</taxon>
        <taxon>Periconia</taxon>
    </lineage>
</organism>
<proteinExistence type="predicted"/>
<sequence>IPWHSLPRTFQDAIGLARKLGILFLWIDSLCIVQDDKRDWEEQSADMANIYQNA</sequence>